<dbReference type="Proteomes" id="UP000593576">
    <property type="component" value="Unassembled WGS sequence"/>
</dbReference>
<reference evidence="1 2" key="1">
    <citation type="journal article" date="2019" name="Genome Biol. Evol.">
        <title>Insights into the evolution of the New World diploid cottons (Gossypium, subgenus Houzingenia) based on genome sequencing.</title>
        <authorList>
            <person name="Grover C.E."/>
            <person name="Arick M.A. 2nd"/>
            <person name="Thrash A."/>
            <person name="Conover J.L."/>
            <person name="Sanders W.S."/>
            <person name="Peterson D.G."/>
            <person name="Frelichowski J.E."/>
            <person name="Scheffler J.A."/>
            <person name="Scheffler B.E."/>
            <person name="Wendel J.F."/>
        </authorList>
    </citation>
    <scope>NUCLEOTIDE SEQUENCE [LARGE SCALE GENOMIC DNA]</scope>
    <source>
        <strain evidence="1">1</strain>
        <tissue evidence="1">Leaf</tissue>
    </source>
</reference>
<dbReference type="OrthoDB" id="962061at2759"/>
<feature type="non-terminal residue" evidence="1">
    <location>
        <position position="94"/>
    </location>
</feature>
<comment type="caution">
    <text evidence="1">The sequence shown here is derived from an EMBL/GenBank/DDBJ whole genome shotgun (WGS) entry which is preliminary data.</text>
</comment>
<evidence type="ECO:0000313" key="1">
    <source>
        <dbReference type="EMBL" id="MBA0878172.1"/>
    </source>
</evidence>
<name>A0A7J9N4F9_GOSSC</name>
<dbReference type="EMBL" id="JABFAF010270751">
    <property type="protein sequence ID" value="MBA0878172.1"/>
    <property type="molecule type" value="Genomic_DNA"/>
</dbReference>
<proteinExistence type="predicted"/>
<accession>A0A7J9N4F9</accession>
<keyword evidence="2" id="KW-1185">Reference proteome</keyword>
<sequence>RVHREVETRDTHSIFHVESVPSLWRTCSYNWDCRWMSPYSPGSYNLLIGGRVEMGCLRDTFSELGNDSTEVERIRYAKAYILEIIGDYLMPDLS</sequence>
<dbReference type="AlphaFoldDB" id="A0A7J9N4F9"/>
<protein>
    <submittedName>
        <fullName evidence="1">Uncharacterized protein</fullName>
    </submittedName>
</protein>
<organism evidence="1 2">
    <name type="scientific">Gossypium schwendimanii</name>
    <name type="common">Cotton</name>
    <dbReference type="NCBI Taxonomy" id="34291"/>
    <lineage>
        <taxon>Eukaryota</taxon>
        <taxon>Viridiplantae</taxon>
        <taxon>Streptophyta</taxon>
        <taxon>Embryophyta</taxon>
        <taxon>Tracheophyta</taxon>
        <taxon>Spermatophyta</taxon>
        <taxon>Magnoliopsida</taxon>
        <taxon>eudicotyledons</taxon>
        <taxon>Gunneridae</taxon>
        <taxon>Pentapetalae</taxon>
        <taxon>rosids</taxon>
        <taxon>malvids</taxon>
        <taxon>Malvales</taxon>
        <taxon>Malvaceae</taxon>
        <taxon>Malvoideae</taxon>
        <taxon>Gossypium</taxon>
    </lineage>
</organism>
<evidence type="ECO:0000313" key="2">
    <source>
        <dbReference type="Proteomes" id="UP000593576"/>
    </source>
</evidence>
<gene>
    <name evidence="1" type="ORF">Goshw_030282</name>
</gene>